<protein>
    <submittedName>
        <fullName evidence="1">Uncharacterized protein</fullName>
    </submittedName>
</protein>
<proteinExistence type="predicted"/>
<dbReference type="EMBL" id="CP093547">
    <property type="protein sequence ID" value="UNP30223.1"/>
    <property type="molecule type" value="Genomic_DNA"/>
</dbReference>
<reference evidence="1 2" key="1">
    <citation type="submission" date="2022-03" db="EMBL/GenBank/DDBJ databases">
        <title>Complete genome sequence of Lysobacter capsici VKM B-2533 and Lysobacter gummosus 10.1.1, promising sources of lytic agents.</title>
        <authorList>
            <person name="Tarlachkov S.V."/>
            <person name="Kudryakova I.V."/>
            <person name="Afoshin A.S."/>
            <person name="Leontyevskaya E.A."/>
            <person name="Leontyevskaya N.V."/>
        </authorList>
    </citation>
    <scope>NUCLEOTIDE SEQUENCE [LARGE SCALE GENOMIC DNA]</scope>
    <source>
        <strain evidence="1 2">10.1.1</strain>
    </source>
</reference>
<dbReference type="RefSeq" id="WP_057941483.1">
    <property type="nucleotide sequence ID" value="NZ_CP011131.1"/>
</dbReference>
<name>A0ABY3XF09_9GAMM</name>
<evidence type="ECO:0000313" key="2">
    <source>
        <dbReference type="Proteomes" id="UP000829194"/>
    </source>
</evidence>
<evidence type="ECO:0000313" key="1">
    <source>
        <dbReference type="EMBL" id="UNP30223.1"/>
    </source>
</evidence>
<keyword evidence="2" id="KW-1185">Reference proteome</keyword>
<sequence length="83" mass="9000">MTALHYQDGQDIRLGDSVRWGNDARGVVVVMIAEQTALPGYVAAEWAYLQRGCMIELSASGLFHYDAEGSAQDEGLVLLARAT</sequence>
<accession>A0ABY3XF09</accession>
<dbReference type="Proteomes" id="UP000829194">
    <property type="component" value="Chromosome"/>
</dbReference>
<organism evidence="1 2">
    <name type="scientific">Lysobacter gummosus</name>
    <dbReference type="NCBI Taxonomy" id="262324"/>
    <lineage>
        <taxon>Bacteria</taxon>
        <taxon>Pseudomonadati</taxon>
        <taxon>Pseudomonadota</taxon>
        <taxon>Gammaproteobacteria</taxon>
        <taxon>Lysobacterales</taxon>
        <taxon>Lysobacteraceae</taxon>
        <taxon>Lysobacter</taxon>
    </lineage>
</organism>
<gene>
    <name evidence="1" type="ORF">MOV92_02785</name>
</gene>